<reference evidence="2" key="1">
    <citation type="submission" date="2022-02" db="EMBL/GenBank/DDBJ databases">
        <authorList>
            <person name="King R."/>
        </authorList>
    </citation>
    <scope>NUCLEOTIDE SEQUENCE</scope>
</reference>
<sequence length="413" mass="43578">MRFIYTCLCFASMLKIVLPAPADGFVFPDDRRREKKLEPVITPPVLPVLEHLERDPSTLLPHERRAAGPGQVKPRFGFGGGFNVAPSGTGGLTASVSSSANGLGTSQSASQSISFGFNEGFSASHSASQASSFNGFGSGFSGSQASSQAASFSGSGLSASGAASSASALGGGFGGGFGGGSQSQSASSAFGFNSLNGFQQQPYFGDGLLDVRHRGIPNFPFPDFVGRICVICVVSGWRVFPLPDAPAPTTVRAPAPLPVLNIDFNNRVKPTPVVTSSFNRITTTADNIPNKLNIKPTSVTPFLSTQDVSVPSSDLLPPKESSTYQLSDVELVDLLRGYTPKGKVQLTKVDTHVGILPDGVYFVPEDEALSGESKYLELNVSDDTVYDEAHHIGNLFIWALKTPRLYTLEHVIP</sequence>
<evidence type="ECO:0000313" key="2">
    <source>
        <dbReference type="EMBL" id="CAH1639539.1"/>
    </source>
</evidence>
<feature type="signal peptide" evidence="1">
    <location>
        <begin position="1"/>
        <end position="19"/>
    </location>
</feature>
<organism evidence="2 3">
    <name type="scientific">Spodoptera littoralis</name>
    <name type="common">Egyptian cotton leafworm</name>
    <dbReference type="NCBI Taxonomy" id="7109"/>
    <lineage>
        <taxon>Eukaryota</taxon>
        <taxon>Metazoa</taxon>
        <taxon>Ecdysozoa</taxon>
        <taxon>Arthropoda</taxon>
        <taxon>Hexapoda</taxon>
        <taxon>Insecta</taxon>
        <taxon>Pterygota</taxon>
        <taxon>Neoptera</taxon>
        <taxon>Endopterygota</taxon>
        <taxon>Lepidoptera</taxon>
        <taxon>Glossata</taxon>
        <taxon>Ditrysia</taxon>
        <taxon>Noctuoidea</taxon>
        <taxon>Noctuidae</taxon>
        <taxon>Amphipyrinae</taxon>
        <taxon>Spodoptera</taxon>
    </lineage>
</organism>
<dbReference type="Proteomes" id="UP001153321">
    <property type="component" value="Chromosome 2"/>
</dbReference>
<evidence type="ECO:0000313" key="3">
    <source>
        <dbReference type="Proteomes" id="UP001153321"/>
    </source>
</evidence>
<keyword evidence="3" id="KW-1185">Reference proteome</keyword>
<dbReference type="AlphaFoldDB" id="A0A9P0I507"/>
<proteinExistence type="predicted"/>
<feature type="chain" id="PRO_5040236634" evidence="1">
    <location>
        <begin position="20"/>
        <end position="413"/>
    </location>
</feature>
<evidence type="ECO:0000256" key="1">
    <source>
        <dbReference type="SAM" id="SignalP"/>
    </source>
</evidence>
<accession>A0A9P0I507</accession>
<gene>
    <name evidence="2" type="ORF">SPLIT_LOCUS4896</name>
</gene>
<dbReference type="EMBL" id="LR824533">
    <property type="protein sequence ID" value="CAH1639539.1"/>
    <property type="molecule type" value="Genomic_DNA"/>
</dbReference>
<protein>
    <submittedName>
        <fullName evidence="2">Uncharacterized protein</fullName>
    </submittedName>
</protein>
<keyword evidence="1" id="KW-0732">Signal</keyword>
<name>A0A9P0I507_SPOLI</name>